<keyword evidence="4 6" id="KW-1133">Transmembrane helix</keyword>
<evidence type="ECO:0000256" key="6">
    <source>
        <dbReference type="SAM" id="Phobius"/>
    </source>
</evidence>
<keyword evidence="5 6" id="KW-0472">Membrane</keyword>
<keyword evidence="2" id="KW-0813">Transport</keyword>
<proteinExistence type="predicted"/>
<comment type="subcellular location">
    <subcellularLocation>
        <location evidence="1">Membrane</location>
        <topology evidence="1">Multi-pass membrane protein</topology>
    </subcellularLocation>
</comment>
<evidence type="ECO:0000256" key="3">
    <source>
        <dbReference type="ARBA" id="ARBA00022692"/>
    </source>
</evidence>
<evidence type="ECO:0000256" key="1">
    <source>
        <dbReference type="ARBA" id="ARBA00004141"/>
    </source>
</evidence>
<feature type="transmembrane region" description="Helical" evidence="6">
    <location>
        <begin position="257"/>
        <end position="282"/>
    </location>
</feature>
<dbReference type="PANTHER" id="PTHR48041:SF139">
    <property type="entry name" value="PROTEIN SCARLET"/>
    <property type="match status" value="1"/>
</dbReference>
<sequence length="545" mass="65085">MIQTQYTSNANTIKQLVFDIQYPNSTLLSEIIQPDRRYVQSICLIGVKKSDWKQIENDICNSEYITHQIEMIEDMSQDSVLEMVYYYKRPQQYYSFCDIMNHHSKEKYSDETKALLSLFQINIHCKYRTLSITQKYMVHVCCILIGYPKVIILNYLKYPCHEIISGLKYISHFVPTILVFPEINHDYFFCDYVISEQETVEYNRQLYQLKEDILQIIESVYPMTNHHYFEEFYHCVVEWTYQFIKITKKKYRTGWKYPINIFLHLFLFTIGGISIGTIFLLINYNQTTLIQKLNVLYFATISKTLFTIDQVIYSVNNMVQIRKESQMHKVYASAYILADYIFNLPTMVLNPTLFDIVFYPFVDFQPSFWRFLKYWFTSLLSSQINVTMSALIGYIIINKKVGTFLEIATIYTLMLFSGTIKNYSNLPRWLKWIYTISYYRITRNICLCIFFDGVDLLCDEEDIRLNNCLYQNGNDFLKKLKVNTDILKQMLFLFIWIICLRIGAVVLIRLHLFLDFHNLNIPSFGYFYSSHLHYFFHSLVNNLTH</sequence>
<keyword evidence="3 6" id="KW-0812">Transmembrane</keyword>
<accession>A0ABQ0DB05</accession>
<evidence type="ECO:0000256" key="2">
    <source>
        <dbReference type="ARBA" id="ARBA00022448"/>
    </source>
</evidence>
<feature type="transmembrane region" description="Helical" evidence="6">
    <location>
        <begin position="374"/>
        <end position="397"/>
    </location>
</feature>
<dbReference type="EMBL" id="BAAFRS010000047">
    <property type="protein sequence ID" value="GAB1220030.1"/>
    <property type="molecule type" value="Genomic_DNA"/>
</dbReference>
<evidence type="ECO:0000256" key="4">
    <source>
        <dbReference type="ARBA" id="ARBA00022989"/>
    </source>
</evidence>
<evidence type="ECO:0000256" key="5">
    <source>
        <dbReference type="ARBA" id="ARBA00023136"/>
    </source>
</evidence>
<feature type="transmembrane region" description="Helical" evidence="6">
    <location>
        <begin position="294"/>
        <end position="313"/>
    </location>
</feature>
<comment type="caution">
    <text evidence="8">The sequence shown here is derived from an EMBL/GenBank/DDBJ whole genome shotgun (WGS) entry which is preliminary data.</text>
</comment>
<feature type="transmembrane region" description="Helical" evidence="6">
    <location>
        <begin position="490"/>
        <end position="510"/>
    </location>
</feature>
<feature type="domain" description="ABC-2 type transporter transmembrane" evidence="7">
    <location>
        <begin position="241"/>
        <end position="443"/>
    </location>
</feature>
<evidence type="ECO:0000313" key="9">
    <source>
        <dbReference type="Proteomes" id="UP001628156"/>
    </source>
</evidence>
<evidence type="ECO:0000259" key="7">
    <source>
        <dbReference type="Pfam" id="PF01061"/>
    </source>
</evidence>
<reference evidence="8 9" key="1">
    <citation type="journal article" date="2019" name="PLoS Negl. Trop. Dis.">
        <title>Whole genome sequencing of Entamoeba nuttalli reveals mammalian host-related molecular signatures and a novel octapeptide-repeat surface protein.</title>
        <authorList>
            <person name="Tanaka M."/>
            <person name="Makiuchi T."/>
            <person name="Komiyama T."/>
            <person name="Shiina T."/>
            <person name="Osaki K."/>
            <person name="Tachibana H."/>
        </authorList>
    </citation>
    <scope>NUCLEOTIDE SEQUENCE [LARGE SCALE GENOMIC DNA]</scope>
    <source>
        <strain evidence="8 9">P19-061405</strain>
    </source>
</reference>
<organism evidence="8 9">
    <name type="scientific">Entamoeba nuttalli</name>
    <dbReference type="NCBI Taxonomy" id="412467"/>
    <lineage>
        <taxon>Eukaryota</taxon>
        <taxon>Amoebozoa</taxon>
        <taxon>Evosea</taxon>
        <taxon>Archamoebae</taxon>
        <taxon>Mastigamoebida</taxon>
        <taxon>Entamoebidae</taxon>
        <taxon>Entamoeba</taxon>
    </lineage>
</organism>
<dbReference type="Pfam" id="PF01061">
    <property type="entry name" value="ABC2_membrane"/>
    <property type="match status" value="1"/>
</dbReference>
<dbReference type="InterPro" id="IPR013525">
    <property type="entry name" value="ABC2_TM"/>
</dbReference>
<name>A0ABQ0DB05_9EUKA</name>
<evidence type="ECO:0000313" key="8">
    <source>
        <dbReference type="EMBL" id="GAB1220030.1"/>
    </source>
</evidence>
<dbReference type="InterPro" id="IPR050352">
    <property type="entry name" value="ABCG_transporters"/>
</dbReference>
<feature type="transmembrane region" description="Helical" evidence="6">
    <location>
        <begin position="334"/>
        <end position="354"/>
    </location>
</feature>
<keyword evidence="9" id="KW-1185">Reference proteome</keyword>
<gene>
    <name evidence="8" type="ORF">ENUP19_0047G0089</name>
</gene>
<dbReference type="Proteomes" id="UP001628156">
    <property type="component" value="Unassembled WGS sequence"/>
</dbReference>
<protein>
    <recommendedName>
        <fullName evidence="7">ABC-2 type transporter transmembrane domain-containing protein</fullName>
    </recommendedName>
</protein>
<dbReference type="PANTHER" id="PTHR48041">
    <property type="entry name" value="ABC TRANSPORTER G FAMILY MEMBER 28"/>
    <property type="match status" value="1"/>
</dbReference>